<dbReference type="InterPro" id="IPR036388">
    <property type="entry name" value="WH-like_DNA-bd_sf"/>
</dbReference>
<comment type="function">
    <text evidence="4">May be an activator protein for the gylABX operon.</text>
</comment>
<dbReference type="PROSITE" id="PS51077">
    <property type="entry name" value="HTH_ICLR"/>
    <property type="match status" value="1"/>
</dbReference>
<dbReference type="PROSITE" id="PS51078">
    <property type="entry name" value="ICLR_ED"/>
    <property type="match status" value="1"/>
</dbReference>
<dbReference type="GO" id="GO:0003700">
    <property type="term" value="F:DNA-binding transcription factor activity"/>
    <property type="evidence" value="ECO:0007669"/>
    <property type="project" value="TreeGrafter"/>
</dbReference>
<evidence type="ECO:0000256" key="2">
    <source>
        <dbReference type="ARBA" id="ARBA00023125"/>
    </source>
</evidence>
<proteinExistence type="predicted"/>
<evidence type="ECO:0000313" key="8">
    <source>
        <dbReference type="EMBL" id="AQS54788.1"/>
    </source>
</evidence>
<dbReference type="Pfam" id="PF09339">
    <property type="entry name" value="HTH_IclR"/>
    <property type="match status" value="1"/>
</dbReference>
<dbReference type="PANTHER" id="PTHR30136">
    <property type="entry name" value="HELIX-TURN-HELIX TRANSCRIPTIONAL REGULATOR, ICLR FAMILY"/>
    <property type="match status" value="1"/>
</dbReference>
<keyword evidence="1" id="KW-0805">Transcription regulation</keyword>
<keyword evidence="2" id="KW-0238">DNA-binding</keyword>
<gene>
    <name evidence="8" type="ORF">B0W44_02380</name>
</gene>
<protein>
    <recommendedName>
        <fullName evidence="5">Glycerol operon regulatory protein</fullName>
    </recommendedName>
</protein>
<reference evidence="8 9" key="1">
    <citation type="journal article" date="2015" name="Int. J. Syst. Evol. Microbiol.">
        <title>Novibacillus thermophilus gen. nov., sp. nov., a Gram-staining-negative and moderately thermophilic member of the family Thermoactinomycetaceae.</title>
        <authorList>
            <person name="Yang G."/>
            <person name="Chen J."/>
            <person name="Zhou S."/>
        </authorList>
    </citation>
    <scope>NUCLEOTIDE SEQUENCE [LARGE SCALE GENOMIC DNA]</scope>
    <source>
        <strain evidence="8 9">SG-1</strain>
    </source>
</reference>
<accession>A0A1U9K429</accession>
<evidence type="ECO:0000256" key="3">
    <source>
        <dbReference type="ARBA" id="ARBA00023163"/>
    </source>
</evidence>
<organism evidence="8 9">
    <name type="scientific">Novibacillus thermophilus</name>
    <dbReference type="NCBI Taxonomy" id="1471761"/>
    <lineage>
        <taxon>Bacteria</taxon>
        <taxon>Bacillati</taxon>
        <taxon>Bacillota</taxon>
        <taxon>Bacilli</taxon>
        <taxon>Bacillales</taxon>
        <taxon>Thermoactinomycetaceae</taxon>
        <taxon>Novibacillus</taxon>
    </lineage>
</organism>
<feature type="domain" description="HTH iclR-type" evidence="6">
    <location>
        <begin position="7"/>
        <end position="69"/>
    </location>
</feature>
<evidence type="ECO:0000256" key="4">
    <source>
        <dbReference type="ARBA" id="ARBA00058938"/>
    </source>
</evidence>
<dbReference type="SMART" id="SM00346">
    <property type="entry name" value="HTH_ICLR"/>
    <property type="match status" value="1"/>
</dbReference>
<dbReference type="InterPro" id="IPR014757">
    <property type="entry name" value="Tscrpt_reg_IclR_C"/>
</dbReference>
<dbReference type="Gene3D" id="1.10.10.10">
    <property type="entry name" value="Winged helix-like DNA-binding domain superfamily/Winged helix DNA-binding domain"/>
    <property type="match status" value="1"/>
</dbReference>
<keyword evidence="9" id="KW-1185">Reference proteome</keyword>
<dbReference type="SUPFAM" id="SSF55781">
    <property type="entry name" value="GAF domain-like"/>
    <property type="match status" value="1"/>
</dbReference>
<dbReference type="InterPro" id="IPR029016">
    <property type="entry name" value="GAF-like_dom_sf"/>
</dbReference>
<dbReference type="GO" id="GO:0045892">
    <property type="term" value="P:negative regulation of DNA-templated transcription"/>
    <property type="evidence" value="ECO:0007669"/>
    <property type="project" value="TreeGrafter"/>
</dbReference>
<dbReference type="AlphaFoldDB" id="A0A1U9K429"/>
<dbReference type="Pfam" id="PF01614">
    <property type="entry name" value="IclR_C"/>
    <property type="match status" value="1"/>
</dbReference>
<dbReference type="Proteomes" id="UP000188603">
    <property type="component" value="Chromosome"/>
</dbReference>
<dbReference type="InterPro" id="IPR005471">
    <property type="entry name" value="Tscrpt_reg_IclR_N"/>
</dbReference>
<evidence type="ECO:0000259" key="7">
    <source>
        <dbReference type="PROSITE" id="PS51078"/>
    </source>
</evidence>
<dbReference type="FunFam" id="1.10.10.10:FF:000056">
    <property type="entry name" value="IclR family transcriptional regulator"/>
    <property type="match status" value="1"/>
</dbReference>
<dbReference type="Gene3D" id="3.30.450.40">
    <property type="match status" value="1"/>
</dbReference>
<dbReference type="OrthoDB" id="9791752at2"/>
<dbReference type="STRING" id="1471761.B0W44_02380"/>
<evidence type="ECO:0000259" key="6">
    <source>
        <dbReference type="PROSITE" id="PS51077"/>
    </source>
</evidence>
<keyword evidence="3" id="KW-0804">Transcription</keyword>
<evidence type="ECO:0000313" key="9">
    <source>
        <dbReference type="Proteomes" id="UP000188603"/>
    </source>
</evidence>
<dbReference type="PANTHER" id="PTHR30136:SF24">
    <property type="entry name" value="HTH-TYPE TRANSCRIPTIONAL REPRESSOR ALLR"/>
    <property type="match status" value="1"/>
</dbReference>
<dbReference type="EMBL" id="CP019699">
    <property type="protein sequence ID" value="AQS54788.1"/>
    <property type="molecule type" value="Genomic_DNA"/>
</dbReference>
<feature type="domain" description="IclR-ED" evidence="7">
    <location>
        <begin position="70"/>
        <end position="255"/>
    </location>
</feature>
<dbReference type="SUPFAM" id="SSF46785">
    <property type="entry name" value="Winged helix' DNA-binding domain"/>
    <property type="match status" value="1"/>
</dbReference>
<dbReference type="GO" id="GO:0003677">
    <property type="term" value="F:DNA binding"/>
    <property type="evidence" value="ECO:0007669"/>
    <property type="project" value="UniProtKB-KW"/>
</dbReference>
<name>A0A1U9K429_9BACL</name>
<dbReference type="InterPro" id="IPR050707">
    <property type="entry name" value="HTH_MetabolicPath_Reg"/>
</dbReference>
<dbReference type="KEGG" id="ntr:B0W44_02380"/>
<evidence type="ECO:0000256" key="5">
    <source>
        <dbReference type="ARBA" id="ARBA00070406"/>
    </source>
</evidence>
<evidence type="ECO:0000256" key="1">
    <source>
        <dbReference type="ARBA" id="ARBA00023015"/>
    </source>
</evidence>
<dbReference type="InterPro" id="IPR036390">
    <property type="entry name" value="WH_DNA-bd_sf"/>
</dbReference>
<sequence length="262" mass="29548">MTEEKLVNAVVRSLNILETLADEEEGLGITEISQRLGLAKSTTHRLMMTLHHKGYVVQDEKTENYKLGLKILSLYSSLLENLSLRKVAHKHMEELANKVGETVHLVIRDDCEVVYIDKVESSKNTIRVASQIGKRAYMHSTAVGKVLLSELSWAEVEHIIREKGLPRFTKNTITEPGELKRHLQNIKNNGWAIDNVENEEGIRCIAAPIRDRSGKIVAAISISGPVFRVTEERIQYDLIPSITRTIKLMSNELGYNIGKIRA</sequence>